<dbReference type="EMBL" id="MT143240">
    <property type="protein sequence ID" value="QJA94532.1"/>
    <property type="molecule type" value="Genomic_DNA"/>
</dbReference>
<organism evidence="2">
    <name type="scientific">viral metagenome</name>
    <dbReference type="NCBI Taxonomy" id="1070528"/>
    <lineage>
        <taxon>unclassified sequences</taxon>
        <taxon>metagenomes</taxon>
        <taxon>organismal metagenomes</taxon>
    </lineage>
</organism>
<evidence type="ECO:0000256" key="1">
    <source>
        <dbReference type="SAM" id="MobiDB-lite"/>
    </source>
</evidence>
<dbReference type="AlphaFoldDB" id="A0A6M3LLM2"/>
<gene>
    <name evidence="2" type="ORF">MM415B03829_0003</name>
</gene>
<dbReference type="Pfam" id="PF18897">
    <property type="entry name" value="Gp3-like"/>
    <property type="match status" value="1"/>
</dbReference>
<feature type="region of interest" description="Disordered" evidence="1">
    <location>
        <begin position="289"/>
        <end position="323"/>
    </location>
</feature>
<feature type="compositionally biased region" description="Basic and acidic residues" evidence="1">
    <location>
        <begin position="300"/>
        <end position="323"/>
    </location>
</feature>
<accession>A0A6M3LLM2</accession>
<dbReference type="InterPro" id="IPR043991">
    <property type="entry name" value="Gp3-like"/>
</dbReference>
<protein>
    <submittedName>
        <fullName evidence="2">Uncharacterized protein</fullName>
    </submittedName>
</protein>
<sequence length="405" mass="44784">MGVKNLMLGLPEYGKIKAGIKGKQITSKGGVEFRPPQKLDHFIITKTTRDQADDFEVDEKLMNEIKTSGEAILDANGNLVGIPIRLLYNDIDLNFPTRYAKYSGRTCVCSGDGENGHPIALEKTVSCPCTDLDAGTCKINGKLSCVIDGTQILGACHVLRTTSINTCKSILGSLAFIKTLSGGLLAFLPLHLILSPKFAIIPSTGAPTTIYMSSIVFRGNIQDLQQKAIEMAQAKAKYLITMDDVENQARLTMTKMVDSIEDVDDIIEEFYPDEAAKKEIKEEATATTAEAVQNAKKKSTKPEKAKKEKVEPEKVSEPEPVKEDIKEEVKEEIVEVKTESPVKNGNITMITEAQKKEMIKRRAELKMSKASWEELLVPFNVKSAIELTLREADKFLKILNEDIPF</sequence>
<proteinExistence type="predicted"/>
<name>A0A6M3LLM2_9ZZZZ</name>
<evidence type="ECO:0000313" key="2">
    <source>
        <dbReference type="EMBL" id="QJA94532.1"/>
    </source>
</evidence>
<reference evidence="2" key="1">
    <citation type="submission" date="2020-03" db="EMBL/GenBank/DDBJ databases">
        <title>The deep terrestrial virosphere.</title>
        <authorList>
            <person name="Holmfeldt K."/>
            <person name="Nilsson E."/>
            <person name="Simone D."/>
            <person name="Lopez-Fernandez M."/>
            <person name="Wu X."/>
            <person name="de Brujin I."/>
            <person name="Lundin D."/>
            <person name="Andersson A."/>
            <person name="Bertilsson S."/>
            <person name="Dopson M."/>
        </authorList>
    </citation>
    <scope>NUCLEOTIDE SEQUENCE</scope>
    <source>
        <strain evidence="2">MM415B03829</strain>
    </source>
</reference>